<reference evidence="2 3" key="1">
    <citation type="submission" date="2015-09" db="EMBL/GenBank/DDBJ databases">
        <authorList>
            <consortium name="Pathogen Informatics"/>
        </authorList>
    </citation>
    <scope>NUCLEOTIDE SEQUENCE [LARGE SCALE GENOMIC DNA]</scope>
    <source>
        <strain evidence="2 3">2789STDY5834865</strain>
    </source>
</reference>
<dbReference type="InterPro" id="IPR001173">
    <property type="entry name" value="Glyco_trans_2-like"/>
</dbReference>
<organism evidence="2 3">
    <name type="scientific">Enterocloster clostridioformis</name>
    <dbReference type="NCBI Taxonomy" id="1531"/>
    <lineage>
        <taxon>Bacteria</taxon>
        <taxon>Bacillati</taxon>
        <taxon>Bacillota</taxon>
        <taxon>Clostridia</taxon>
        <taxon>Lachnospirales</taxon>
        <taxon>Lachnospiraceae</taxon>
        <taxon>Enterocloster</taxon>
    </lineage>
</organism>
<evidence type="ECO:0000313" key="2">
    <source>
        <dbReference type="EMBL" id="CUO97013.1"/>
    </source>
</evidence>
<dbReference type="AlphaFoldDB" id="A0A174JBI7"/>
<dbReference type="EC" id="2.4.1.212" evidence="2"/>
<sequence>MQQPLISVIVPAYNLEDCLGRALDSILKQGIKDMEVIVVDDMSSDGTWELIKKYEKNDNRIISIRMNHRSKPSGARNAALEVAKGKYIHFCDGDDAVPAKSYKVMLEVAEKQNVDIVTGNYMRMYPNERKEVRPFSHYTSKTAIERCFEKSNTTLWNKLYRRSFIEEHGLRFDETLRYSEDLLFYMEFMLGNPKAGYTDANVYIYTEPTQNVETDESIVGVQRFANKLCMQNGMYCYSLVFEKPLTENIELWKTLYRDNLNWHYQCVYTPINSPQEKEEAYSCMKDEMVKIARANPGILDWSDAKSYREFIDIMHMSFATFQTLSYREFLILDSIRERARCNFSGANWQELHEVISEINIKKIEDIDEMLYDKLIKQIDDVKVRYMGTKYVYQKKLIQSTYWNEWYLIYRHTWAAMQNVELKRKAWKMMCDAITDLSCNEVCSLFTETAFRKIREIFGVDYPTLMALNYEEYILATSIKEVKQDLNTDVQKLFINDSYAGNVGMKIIIKAAKGWLTYKINRKFKK</sequence>
<protein>
    <submittedName>
        <fullName evidence="2">Minor teichoic acid biosynthesis protein GgaB</fullName>
        <ecNumber evidence="2">2.4.1.212</ecNumber>
    </submittedName>
</protein>
<dbReference type="PANTHER" id="PTHR22916">
    <property type="entry name" value="GLYCOSYLTRANSFERASE"/>
    <property type="match status" value="1"/>
</dbReference>
<dbReference type="InterPro" id="IPR029044">
    <property type="entry name" value="Nucleotide-diphossugar_trans"/>
</dbReference>
<feature type="domain" description="Glycosyltransferase 2-like" evidence="1">
    <location>
        <begin position="7"/>
        <end position="168"/>
    </location>
</feature>
<keyword evidence="2" id="KW-0808">Transferase</keyword>
<evidence type="ECO:0000259" key="1">
    <source>
        <dbReference type="Pfam" id="PF00535"/>
    </source>
</evidence>
<dbReference type="EMBL" id="CZAB01000018">
    <property type="protein sequence ID" value="CUO97013.1"/>
    <property type="molecule type" value="Genomic_DNA"/>
</dbReference>
<dbReference type="SUPFAM" id="SSF53448">
    <property type="entry name" value="Nucleotide-diphospho-sugar transferases"/>
    <property type="match status" value="1"/>
</dbReference>
<accession>A0A174JBI7</accession>
<keyword evidence="2" id="KW-0328">Glycosyltransferase</keyword>
<dbReference type="PANTHER" id="PTHR22916:SF3">
    <property type="entry name" value="UDP-GLCNAC:BETAGAL BETA-1,3-N-ACETYLGLUCOSAMINYLTRANSFERASE-LIKE PROTEIN 1"/>
    <property type="match status" value="1"/>
</dbReference>
<dbReference type="Pfam" id="PF00535">
    <property type="entry name" value="Glycos_transf_2"/>
    <property type="match status" value="1"/>
</dbReference>
<proteinExistence type="predicted"/>
<dbReference type="RefSeq" id="WP_057571874.1">
    <property type="nucleotide sequence ID" value="NZ_CZAB01000018.1"/>
</dbReference>
<gene>
    <name evidence="2" type="primary">hyaD_2</name>
    <name evidence="2" type="ORF">ERS852480_02337</name>
</gene>
<dbReference type="CDD" id="cd00761">
    <property type="entry name" value="Glyco_tranf_GTA_type"/>
    <property type="match status" value="1"/>
</dbReference>
<evidence type="ECO:0000313" key="3">
    <source>
        <dbReference type="Proteomes" id="UP000095512"/>
    </source>
</evidence>
<dbReference type="Proteomes" id="UP000095512">
    <property type="component" value="Unassembled WGS sequence"/>
</dbReference>
<dbReference type="Gene3D" id="3.90.550.10">
    <property type="entry name" value="Spore Coat Polysaccharide Biosynthesis Protein SpsA, Chain A"/>
    <property type="match status" value="1"/>
</dbReference>
<dbReference type="GO" id="GO:0050501">
    <property type="term" value="F:hyaluronan synthase activity"/>
    <property type="evidence" value="ECO:0007669"/>
    <property type="project" value="UniProtKB-EC"/>
</dbReference>
<name>A0A174JBI7_9FIRM</name>